<dbReference type="Proteomes" id="UP000580856">
    <property type="component" value="Unassembled WGS sequence"/>
</dbReference>
<evidence type="ECO:0000256" key="1">
    <source>
        <dbReference type="SAM" id="MobiDB-lite"/>
    </source>
</evidence>
<organism evidence="3 4">
    <name type="scientific">Desulfobaculum xiamenense</name>
    <dbReference type="NCBI Taxonomy" id="995050"/>
    <lineage>
        <taxon>Bacteria</taxon>
        <taxon>Pseudomonadati</taxon>
        <taxon>Thermodesulfobacteriota</taxon>
        <taxon>Desulfovibrionia</taxon>
        <taxon>Desulfovibrionales</taxon>
        <taxon>Desulfovibrionaceae</taxon>
        <taxon>Desulfobaculum</taxon>
    </lineage>
</organism>
<dbReference type="EMBL" id="JAATJA010000002">
    <property type="protein sequence ID" value="NJB68501.1"/>
    <property type="molecule type" value="Genomic_DNA"/>
</dbReference>
<accession>A0A846QK34</accession>
<keyword evidence="2" id="KW-0732">Signal</keyword>
<proteinExistence type="predicted"/>
<protein>
    <submittedName>
        <fullName evidence="3">TolB-like protein</fullName>
    </submittedName>
</protein>
<dbReference type="Pfam" id="PF13036">
    <property type="entry name" value="LpoB"/>
    <property type="match status" value="1"/>
</dbReference>
<dbReference type="InterPro" id="IPR014094">
    <property type="entry name" value="LpoB"/>
</dbReference>
<dbReference type="RefSeq" id="WP_167941562.1">
    <property type="nucleotide sequence ID" value="NZ_JAATJA010000002.1"/>
</dbReference>
<sequence>MIRRIFCALLVALFCLPALNAHAKVEMVTAHGEGEGESAKAALYDALTQAISQVNGMQMASESAASFSSVKTDATVAVNGRKANVSAEMSQESFQQDVATKTKGLVSSYTILSCNEDPARPGIWHVAVDAQIAKYKASPESNRMRLAVIPFRVAAKADGSAQFAETYGHNLTSYLTQTRRFAILDRDFLAEHQKEVDFLKQSDAPMQEMAKLGNTLGADFIVVGQVNQIVRDAWYKTMKSTGRKFPECKYGTEISLRVIDVATGQVTYSKVFSNIKTAEGNPPSAAQMAQQAASAMGAQLIEAIAPVRVVSASGKSVVLGQGGDTLRNGQRLRLIKLGKMLTDPYTKEVLGAEEIEVGTLEVVDVQPKTSRANIIKCSANIEQDFQSSRFIVRPMKANPGQAQQAAKKKFENRKAEMKKKTADFKKQTENDW</sequence>
<comment type="caution">
    <text evidence="3">The sequence shown here is derived from an EMBL/GenBank/DDBJ whole genome shotgun (WGS) entry which is preliminary data.</text>
</comment>
<keyword evidence="4" id="KW-1185">Reference proteome</keyword>
<reference evidence="3 4" key="1">
    <citation type="submission" date="2020-03" db="EMBL/GenBank/DDBJ databases">
        <title>Genomic Encyclopedia of Type Strains, Phase IV (KMG-IV): sequencing the most valuable type-strain genomes for metagenomic binning, comparative biology and taxonomic classification.</title>
        <authorList>
            <person name="Goeker M."/>
        </authorList>
    </citation>
    <scope>NUCLEOTIDE SEQUENCE [LARGE SCALE GENOMIC DNA]</scope>
    <source>
        <strain evidence="3 4">DSM 24233</strain>
    </source>
</reference>
<feature type="region of interest" description="Disordered" evidence="1">
    <location>
        <begin position="397"/>
        <end position="432"/>
    </location>
</feature>
<feature type="signal peptide" evidence="2">
    <location>
        <begin position="1"/>
        <end position="23"/>
    </location>
</feature>
<evidence type="ECO:0000256" key="2">
    <source>
        <dbReference type="SAM" id="SignalP"/>
    </source>
</evidence>
<evidence type="ECO:0000313" key="3">
    <source>
        <dbReference type="EMBL" id="NJB68501.1"/>
    </source>
</evidence>
<feature type="compositionally biased region" description="Basic and acidic residues" evidence="1">
    <location>
        <begin position="408"/>
        <end position="432"/>
    </location>
</feature>
<dbReference type="AlphaFoldDB" id="A0A846QK34"/>
<dbReference type="Gene3D" id="3.40.50.10610">
    <property type="entry name" value="ABC-type transport auxiliary lipoprotein component"/>
    <property type="match status" value="1"/>
</dbReference>
<gene>
    <name evidence="3" type="ORF">GGQ74_002174</name>
</gene>
<name>A0A846QK34_9BACT</name>
<feature type="chain" id="PRO_5032440637" evidence="2">
    <location>
        <begin position="24"/>
        <end position="432"/>
    </location>
</feature>
<evidence type="ECO:0000313" key="4">
    <source>
        <dbReference type="Proteomes" id="UP000580856"/>
    </source>
</evidence>